<feature type="compositionally biased region" description="Low complexity" evidence="1">
    <location>
        <begin position="9"/>
        <end position="32"/>
    </location>
</feature>
<feature type="region of interest" description="Disordered" evidence="1">
    <location>
        <begin position="1"/>
        <end position="32"/>
    </location>
</feature>
<accession>A0AAE0L1Y4</accession>
<evidence type="ECO:0000256" key="2">
    <source>
        <dbReference type="SAM" id="Phobius"/>
    </source>
</evidence>
<keyword evidence="2" id="KW-1133">Transmembrane helix</keyword>
<evidence type="ECO:0000256" key="1">
    <source>
        <dbReference type="SAM" id="MobiDB-lite"/>
    </source>
</evidence>
<feature type="transmembrane region" description="Helical" evidence="2">
    <location>
        <begin position="102"/>
        <end position="124"/>
    </location>
</feature>
<keyword evidence="2" id="KW-0812">Transmembrane</keyword>
<protein>
    <submittedName>
        <fullName evidence="3">Uncharacterized protein</fullName>
    </submittedName>
</protein>
<keyword evidence="4" id="KW-1185">Reference proteome</keyword>
<proteinExistence type="predicted"/>
<dbReference type="Proteomes" id="UP001190700">
    <property type="component" value="Unassembled WGS sequence"/>
</dbReference>
<reference evidence="3 4" key="1">
    <citation type="journal article" date="2015" name="Genome Biol. Evol.">
        <title>Comparative Genomics of a Bacterivorous Green Alga Reveals Evolutionary Causalities and Consequences of Phago-Mixotrophic Mode of Nutrition.</title>
        <authorList>
            <person name="Burns J.A."/>
            <person name="Paasch A."/>
            <person name="Narechania A."/>
            <person name="Kim E."/>
        </authorList>
    </citation>
    <scope>NUCLEOTIDE SEQUENCE [LARGE SCALE GENOMIC DNA]</scope>
    <source>
        <strain evidence="3 4">PLY_AMNH</strain>
    </source>
</reference>
<feature type="transmembrane region" description="Helical" evidence="2">
    <location>
        <begin position="58"/>
        <end position="82"/>
    </location>
</feature>
<organism evidence="3 4">
    <name type="scientific">Cymbomonas tetramitiformis</name>
    <dbReference type="NCBI Taxonomy" id="36881"/>
    <lineage>
        <taxon>Eukaryota</taxon>
        <taxon>Viridiplantae</taxon>
        <taxon>Chlorophyta</taxon>
        <taxon>Pyramimonadophyceae</taxon>
        <taxon>Pyramimonadales</taxon>
        <taxon>Pyramimonadaceae</taxon>
        <taxon>Cymbomonas</taxon>
    </lineage>
</organism>
<dbReference type="AlphaFoldDB" id="A0AAE0L1Y4"/>
<dbReference type="EMBL" id="LGRX02011608">
    <property type="protein sequence ID" value="KAK3268745.1"/>
    <property type="molecule type" value="Genomic_DNA"/>
</dbReference>
<keyword evidence="2" id="KW-0472">Membrane</keyword>
<comment type="caution">
    <text evidence="3">The sequence shown here is derived from an EMBL/GenBank/DDBJ whole genome shotgun (WGS) entry which is preliminary data.</text>
</comment>
<sequence length="217" mass="23441">MATKKVKKSSSAASSSSNASNETKKPSATPAAAAAPAAPAAPSVAELELDLLSSSKVLFCWLAVIVFSFMAFLGFFALYAMADSKGDSFARQTQFGQLAYSFLLKFPMMLPFFVNGPLIGILGFGKAIHKHRSATRALELVSKSNCTLVRHSRHQFHVTNARFSWDRSRVVQHVIVAVVTEHATLAAVSEHVALAVVTEHVILVVVTKLVADEDRVR</sequence>
<evidence type="ECO:0000313" key="4">
    <source>
        <dbReference type="Proteomes" id="UP001190700"/>
    </source>
</evidence>
<gene>
    <name evidence="3" type="ORF">CYMTET_22769</name>
</gene>
<evidence type="ECO:0000313" key="3">
    <source>
        <dbReference type="EMBL" id="KAK3268745.1"/>
    </source>
</evidence>
<name>A0AAE0L1Y4_9CHLO</name>